<dbReference type="Proteomes" id="UP000567293">
    <property type="component" value="Unassembled WGS sequence"/>
</dbReference>
<accession>A0A7V8NSA6</accession>
<dbReference type="SUPFAM" id="SSF101898">
    <property type="entry name" value="NHL repeat"/>
    <property type="match status" value="1"/>
</dbReference>
<dbReference type="AlphaFoldDB" id="A0A7V8NSA6"/>
<protein>
    <recommendedName>
        <fullName evidence="3">Streptogramin lyase</fullName>
    </recommendedName>
</protein>
<feature type="non-terminal residue" evidence="1">
    <location>
        <position position="1"/>
    </location>
</feature>
<comment type="caution">
    <text evidence="1">The sequence shown here is derived from an EMBL/GenBank/DDBJ whole genome shotgun (WGS) entry which is preliminary data.</text>
</comment>
<dbReference type="PANTHER" id="PTHR40274">
    <property type="entry name" value="VIRGINIAMYCIN B LYASE"/>
    <property type="match status" value="1"/>
</dbReference>
<evidence type="ECO:0008006" key="3">
    <source>
        <dbReference type="Google" id="ProtNLM"/>
    </source>
</evidence>
<dbReference type="EMBL" id="JACDQQ010001566">
    <property type="protein sequence ID" value="MBA0086546.1"/>
    <property type="molecule type" value="Genomic_DNA"/>
</dbReference>
<dbReference type="InterPro" id="IPR015943">
    <property type="entry name" value="WD40/YVTN_repeat-like_dom_sf"/>
</dbReference>
<organism evidence="1 2">
    <name type="scientific">Candidatus Acidiferrum panamense</name>
    <dbReference type="NCBI Taxonomy" id="2741543"/>
    <lineage>
        <taxon>Bacteria</taxon>
        <taxon>Pseudomonadati</taxon>
        <taxon>Acidobacteriota</taxon>
        <taxon>Terriglobia</taxon>
        <taxon>Candidatus Acidiferrales</taxon>
        <taxon>Candidatus Acidiferrum</taxon>
    </lineage>
</organism>
<dbReference type="PANTHER" id="PTHR40274:SF3">
    <property type="entry name" value="VIRGINIAMYCIN B LYASE"/>
    <property type="match status" value="1"/>
</dbReference>
<keyword evidence="2" id="KW-1185">Reference proteome</keyword>
<proteinExistence type="predicted"/>
<name>A0A7V8NSA6_9BACT</name>
<sequence length="339" mass="38065">FLTRVRGPGAQDAPLRVFPRPRGQATRVVVTEYELPQQLLALHDAALDGQGNVWFTSHKTRYVGKMDPRTGIFTEYTLPLTPGAMPGTHHQVVDSHGIVWISENWAHQLNRLDPKTGEVKQVRIASQTPINAPSFGNFTLDAEGNVWDGRAGRIVKMDPNTGEVLKQWPLQANSTYDNTISYDGRYWGGSGPANWGNTVEMLEIETGKILNLNSGAHMMTAKRGGFDPFGNTWWGGADGALIELNAKAGRIEEHWPPIAPHPYTDFYEAMPDKNGEIWAGVLHGRQLLRYTPKTDHWVAYQMPEPYSYDRRTVIDTSTKPATVWYVDYNNDLVRIQPLD</sequence>
<gene>
    <name evidence="1" type="ORF">HRJ53_16320</name>
</gene>
<dbReference type="Gene3D" id="2.130.10.10">
    <property type="entry name" value="YVTN repeat-like/Quinoprotein amine dehydrogenase"/>
    <property type="match status" value="1"/>
</dbReference>
<dbReference type="InterPro" id="IPR051344">
    <property type="entry name" value="Vgb"/>
</dbReference>
<reference evidence="1" key="1">
    <citation type="submission" date="2020-06" db="EMBL/GenBank/DDBJ databases">
        <title>Legume-microbial interactions unlock mineral nutrients during tropical forest succession.</title>
        <authorList>
            <person name="Epihov D.Z."/>
        </authorList>
    </citation>
    <scope>NUCLEOTIDE SEQUENCE [LARGE SCALE GENOMIC DNA]</scope>
    <source>
        <strain evidence="1">Pan2503</strain>
    </source>
</reference>
<evidence type="ECO:0000313" key="1">
    <source>
        <dbReference type="EMBL" id="MBA0086546.1"/>
    </source>
</evidence>
<evidence type="ECO:0000313" key="2">
    <source>
        <dbReference type="Proteomes" id="UP000567293"/>
    </source>
</evidence>